<feature type="domain" description="Bacterioopsin transcriptional activator GAF and HTH associated" evidence="4">
    <location>
        <begin position="34"/>
        <end position="163"/>
    </location>
</feature>
<keyword evidence="1" id="KW-0805">Transcription regulation</keyword>
<dbReference type="AlphaFoldDB" id="M0N4S0"/>
<dbReference type="InterPro" id="IPR031803">
    <property type="entry name" value="BAT_GAF/HTH-assoc"/>
</dbReference>
<dbReference type="eggNOG" id="arCOG02272">
    <property type="taxonomic scope" value="Archaea"/>
</dbReference>
<evidence type="ECO:0000313" key="6">
    <source>
        <dbReference type="Proteomes" id="UP000011680"/>
    </source>
</evidence>
<reference evidence="5 6" key="1">
    <citation type="journal article" date="2014" name="PLoS Genet.">
        <title>Phylogenetically driven sequencing of extremely halophilic archaea reveals strategies for static and dynamic osmo-response.</title>
        <authorList>
            <person name="Becker E.A."/>
            <person name="Seitzer P.M."/>
            <person name="Tritt A."/>
            <person name="Larsen D."/>
            <person name="Krusor M."/>
            <person name="Yao A.I."/>
            <person name="Wu D."/>
            <person name="Madern D."/>
            <person name="Eisen J.A."/>
            <person name="Darling A.E."/>
            <person name="Facciotti M.T."/>
        </authorList>
    </citation>
    <scope>NUCLEOTIDE SEQUENCE [LARGE SCALE GENOMIC DNA]</scope>
    <source>
        <strain evidence="5 6">JCM 13552</strain>
    </source>
</reference>
<dbReference type="PANTHER" id="PTHR34236">
    <property type="entry name" value="DIMETHYL SULFOXIDE REDUCTASE TRANSCRIPTIONAL ACTIVATOR"/>
    <property type="match status" value="1"/>
</dbReference>
<dbReference type="PANTHER" id="PTHR34236:SF1">
    <property type="entry name" value="DIMETHYL SULFOXIDE REDUCTASE TRANSCRIPTIONAL ACTIVATOR"/>
    <property type="match status" value="1"/>
</dbReference>
<evidence type="ECO:0000313" key="5">
    <source>
        <dbReference type="EMBL" id="EMA51690.1"/>
    </source>
</evidence>
<comment type="caution">
    <text evidence="5">The sequence shown here is derived from an EMBL/GenBank/DDBJ whole genome shotgun (WGS) entry which is preliminary data.</text>
</comment>
<name>M0N4S0_9EURY</name>
<organism evidence="5 6">
    <name type="scientific">Halococcus thailandensis JCM 13552</name>
    <dbReference type="NCBI Taxonomy" id="1227457"/>
    <lineage>
        <taxon>Archaea</taxon>
        <taxon>Methanobacteriati</taxon>
        <taxon>Methanobacteriota</taxon>
        <taxon>Stenosarchaea group</taxon>
        <taxon>Halobacteria</taxon>
        <taxon>Halobacteriales</taxon>
        <taxon>Halococcaceae</taxon>
        <taxon>Halococcus</taxon>
    </lineage>
</organism>
<protein>
    <submittedName>
        <fullName evidence="5">DNA binding domain-containing protein</fullName>
    </submittedName>
</protein>
<gene>
    <name evidence="5" type="ORF">C451_14065</name>
</gene>
<keyword evidence="6" id="KW-1185">Reference proteome</keyword>
<dbReference type="STRING" id="1227457.C451_14065"/>
<dbReference type="Proteomes" id="UP000011680">
    <property type="component" value="Unassembled WGS sequence"/>
</dbReference>
<feature type="domain" description="HTH bat-type" evidence="3">
    <location>
        <begin position="168"/>
        <end position="219"/>
    </location>
</feature>
<evidence type="ECO:0000256" key="1">
    <source>
        <dbReference type="ARBA" id="ARBA00023015"/>
    </source>
</evidence>
<dbReference type="InterPro" id="IPR007050">
    <property type="entry name" value="HTH_bacterioopsin"/>
</dbReference>
<evidence type="ECO:0000259" key="3">
    <source>
        <dbReference type="Pfam" id="PF04967"/>
    </source>
</evidence>
<evidence type="ECO:0000259" key="4">
    <source>
        <dbReference type="Pfam" id="PF15915"/>
    </source>
</evidence>
<accession>M0N4S0</accession>
<dbReference type="PATRIC" id="fig|1227457.3.peg.2697"/>
<proteinExistence type="predicted"/>
<sequence length="231" mass="25809">MSAPTQRTLSESTDPSTARFVLPAESFALTDLFERVPDARVECESAVANPDDHALLVIEAGEHKQDIDTALRSDPSVADVECFGERADGWTYRVTWKGRPRRLIQRLVAADVSLTSMQSRNGEWQFQLLAPDREGIARAHDIMEDLDCEADCRSISSVDRERSNGSGLTPDQHEALVTAFEKGYYKVPRDITAAELADELDISHQALSERFRRAYQQLLRTALVVDDGEKS</sequence>
<dbReference type="Pfam" id="PF04967">
    <property type="entry name" value="HTH_10"/>
    <property type="match status" value="1"/>
</dbReference>
<evidence type="ECO:0000256" key="2">
    <source>
        <dbReference type="ARBA" id="ARBA00023163"/>
    </source>
</evidence>
<dbReference type="EMBL" id="AOMF01000164">
    <property type="protein sequence ID" value="EMA51690.1"/>
    <property type="molecule type" value="Genomic_DNA"/>
</dbReference>
<keyword evidence="2" id="KW-0804">Transcription</keyword>
<dbReference type="Pfam" id="PF15915">
    <property type="entry name" value="BAT"/>
    <property type="match status" value="1"/>
</dbReference>